<proteinExistence type="inferred from homology"/>
<dbReference type="GO" id="GO:0000139">
    <property type="term" value="C:Golgi membrane"/>
    <property type="evidence" value="ECO:0007669"/>
    <property type="project" value="InterPro"/>
</dbReference>
<evidence type="ECO:0000256" key="3">
    <source>
        <dbReference type="ARBA" id="ARBA00022597"/>
    </source>
</evidence>
<evidence type="ECO:0000256" key="2">
    <source>
        <dbReference type="ARBA" id="ARBA00009976"/>
    </source>
</evidence>
<dbReference type="NCBIfam" id="TIGR00803">
    <property type="entry name" value="nst"/>
    <property type="match status" value="1"/>
</dbReference>
<keyword evidence="3" id="KW-0762">Sugar transport</keyword>
<keyword evidence="4 7" id="KW-0812">Transmembrane</keyword>
<keyword evidence="3" id="KW-0813">Transport</keyword>
<evidence type="ECO:0000313" key="10">
    <source>
        <dbReference type="Proteomes" id="UP000663828"/>
    </source>
</evidence>
<dbReference type="OrthoDB" id="408493at2759"/>
<evidence type="ECO:0000313" key="9">
    <source>
        <dbReference type="EMBL" id="CAF1583230.1"/>
    </source>
</evidence>
<feature type="transmembrane region" description="Helical" evidence="7">
    <location>
        <begin position="202"/>
        <end position="225"/>
    </location>
</feature>
<feature type="transmembrane region" description="Helical" evidence="7">
    <location>
        <begin position="301"/>
        <end position="321"/>
    </location>
</feature>
<feature type="transmembrane region" description="Helical" evidence="7">
    <location>
        <begin position="170"/>
        <end position="190"/>
    </location>
</feature>
<gene>
    <name evidence="8" type="ORF">EDS130_LOCUS23860</name>
    <name evidence="9" type="ORF">XAT740_LOCUS45743</name>
</gene>
<comment type="subcellular location">
    <subcellularLocation>
        <location evidence="1">Membrane</location>
        <topology evidence="1">Multi-pass membrane protein</topology>
    </subcellularLocation>
</comment>
<keyword evidence="6 7" id="KW-0472">Membrane</keyword>
<feature type="transmembrane region" description="Helical" evidence="7">
    <location>
        <begin position="45"/>
        <end position="64"/>
    </location>
</feature>
<dbReference type="InterPro" id="IPR029044">
    <property type="entry name" value="Nucleotide-diphossugar_trans"/>
</dbReference>
<protein>
    <submittedName>
        <fullName evidence="8">Uncharacterized protein</fullName>
    </submittedName>
</protein>
<evidence type="ECO:0000256" key="4">
    <source>
        <dbReference type="ARBA" id="ARBA00022692"/>
    </source>
</evidence>
<dbReference type="GO" id="GO:0015165">
    <property type="term" value="F:pyrimidine nucleotide-sugar transmembrane transporter activity"/>
    <property type="evidence" value="ECO:0007669"/>
    <property type="project" value="InterPro"/>
</dbReference>
<dbReference type="PANTHER" id="PTHR10231">
    <property type="entry name" value="NUCLEOTIDE-SUGAR TRANSMEMBRANE TRANSPORTER"/>
    <property type="match status" value="1"/>
</dbReference>
<evidence type="ECO:0000256" key="5">
    <source>
        <dbReference type="ARBA" id="ARBA00022989"/>
    </source>
</evidence>
<dbReference type="SUPFAM" id="SSF53448">
    <property type="entry name" value="Nucleotide-diphospho-sugar transferases"/>
    <property type="match status" value="1"/>
</dbReference>
<dbReference type="Pfam" id="PF04142">
    <property type="entry name" value="Nuc_sug_transp"/>
    <property type="match status" value="1"/>
</dbReference>
<name>A0A814UFQ9_ADIRI</name>
<accession>A0A814UFQ9</accession>
<dbReference type="EMBL" id="CAJNOJ010000132">
    <property type="protein sequence ID" value="CAF1174091.1"/>
    <property type="molecule type" value="Genomic_DNA"/>
</dbReference>
<keyword evidence="5 7" id="KW-1133">Transmembrane helix</keyword>
<evidence type="ECO:0000313" key="11">
    <source>
        <dbReference type="Proteomes" id="UP000663852"/>
    </source>
</evidence>
<evidence type="ECO:0000313" key="8">
    <source>
        <dbReference type="EMBL" id="CAF1174091.1"/>
    </source>
</evidence>
<reference evidence="8" key="1">
    <citation type="submission" date="2021-02" db="EMBL/GenBank/DDBJ databases">
        <authorList>
            <person name="Nowell W R."/>
        </authorList>
    </citation>
    <scope>NUCLEOTIDE SEQUENCE</scope>
</reference>
<dbReference type="InterPro" id="IPR037185">
    <property type="entry name" value="EmrE-like"/>
</dbReference>
<dbReference type="AlphaFoldDB" id="A0A814UFQ9"/>
<organism evidence="8 11">
    <name type="scientific">Adineta ricciae</name>
    <name type="common">Rotifer</name>
    <dbReference type="NCBI Taxonomy" id="249248"/>
    <lineage>
        <taxon>Eukaryota</taxon>
        <taxon>Metazoa</taxon>
        <taxon>Spiralia</taxon>
        <taxon>Gnathifera</taxon>
        <taxon>Rotifera</taxon>
        <taxon>Eurotatoria</taxon>
        <taxon>Bdelloidea</taxon>
        <taxon>Adinetida</taxon>
        <taxon>Adinetidae</taxon>
        <taxon>Adineta</taxon>
    </lineage>
</organism>
<feature type="transmembrane region" description="Helical" evidence="7">
    <location>
        <begin position="327"/>
        <end position="348"/>
    </location>
</feature>
<comment type="similarity">
    <text evidence="2">Belongs to the nucleotide-sugar transporter family. SLC35A subfamily.</text>
</comment>
<dbReference type="SUPFAM" id="SSF103481">
    <property type="entry name" value="Multidrug resistance efflux transporter EmrE"/>
    <property type="match status" value="1"/>
</dbReference>
<feature type="transmembrane region" description="Helical" evidence="7">
    <location>
        <begin position="237"/>
        <end position="258"/>
    </location>
</feature>
<feature type="transmembrane region" description="Helical" evidence="7">
    <location>
        <begin position="369"/>
        <end position="388"/>
    </location>
</feature>
<sequence>MNNKVAPEDLTIELETAKTALLTAETEKVSLDTAKSSGHVTMRRLSLVLLAVQNVVHILLVRYVRTLPGPRFIKSTFVFVTEIQRTIFSILLVWHEERSIIAGTKKIYNQILGNPRDTLMVSIPAFIYTIQNNLIIIAVSNLDAPTYMVTNQLKIFTTAMFTVTMLNRRLGLIQWLSLVSLFCGICLVQVDSITSKEPKKDVNAVVGLLAMVCSSISSGFAGVFIEKLLKNSDVSVWIRNIQLGMFSVIGSLSVMFIIDGKEVQEKGILYGYSEMVWMSTIGHSLGGLIVALVIKYADNILKGFASASAIILACIISVALFDFQLTVPMVFGSLLVIVSILAYSNVCVFVDTSAIDFTMMDNKHAVVQLLLPTMVGLMIGMTIMYHALHQSKMAPLIASKLLEERYYPENKALPLAPVPSEFNVTSKKRICLVNIDTRPLQRFSAVEGGYRDMTFSSLSTYSNLLYARLHGYDYQRIVVPPFQNRYHTWSKVYHLYDMVQSMAESHDIILFLDADAYVADIRMPLERLLTKWKFDEKAQLLLSLDVSSPYAKDTHGRTVLNTGVIFLRPGSPKVISLLRNLSQCLERTPGCEQWRHKWGHEQSAFSEYFRDAFIPDVELLSMPCNEGLGYSEDPYNCHGIYISHVTMDKESLRERYKQRLIYGTLLSLERELFRSHVAYPSTNDIDLLDMMRQQRSSTAPTMENNTLAD</sequence>
<dbReference type="Proteomes" id="UP000663828">
    <property type="component" value="Unassembled WGS sequence"/>
</dbReference>
<keyword evidence="10" id="KW-1185">Reference proteome</keyword>
<evidence type="ECO:0000256" key="1">
    <source>
        <dbReference type="ARBA" id="ARBA00004141"/>
    </source>
</evidence>
<dbReference type="Proteomes" id="UP000663852">
    <property type="component" value="Unassembled WGS sequence"/>
</dbReference>
<dbReference type="Gene3D" id="3.90.550.10">
    <property type="entry name" value="Spore Coat Polysaccharide Biosynthesis Protein SpsA, Chain A"/>
    <property type="match status" value="1"/>
</dbReference>
<evidence type="ECO:0000256" key="7">
    <source>
        <dbReference type="SAM" id="Phobius"/>
    </source>
</evidence>
<evidence type="ECO:0000256" key="6">
    <source>
        <dbReference type="ARBA" id="ARBA00023136"/>
    </source>
</evidence>
<feature type="transmembrane region" description="Helical" evidence="7">
    <location>
        <begin position="270"/>
        <end position="294"/>
    </location>
</feature>
<comment type="caution">
    <text evidence="8">The sequence shown here is derived from an EMBL/GenBank/DDBJ whole genome shotgun (WGS) entry which is preliminary data.</text>
</comment>
<dbReference type="InterPro" id="IPR007271">
    <property type="entry name" value="Nuc_sug_transpt"/>
</dbReference>
<dbReference type="EMBL" id="CAJNOR010006028">
    <property type="protein sequence ID" value="CAF1583230.1"/>
    <property type="molecule type" value="Genomic_DNA"/>
</dbReference>